<evidence type="ECO:0000313" key="1">
    <source>
        <dbReference type="EMBL" id="MDR9898058.1"/>
    </source>
</evidence>
<sequence length="97" mass="11383">MNLRRDSEALPAKRDRLNKEQIPLFGWLRMHLVMRLGNFGAIVKLFLINQLKLSRNTTHHHKFKVRYVTQMVNIPDSFQIVLHDSSDIENNGDIESD</sequence>
<dbReference type="AlphaFoldDB" id="A0AAP5IAS7"/>
<evidence type="ECO:0000313" key="2">
    <source>
        <dbReference type="Proteomes" id="UP000667802"/>
    </source>
</evidence>
<dbReference type="EMBL" id="JAALHA020000015">
    <property type="protein sequence ID" value="MDR9898058.1"/>
    <property type="molecule type" value="Genomic_DNA"/>
</dbReference>
<dbReference type="Proteomes" id="UP000667802">
    <property type="component" value="Unassembled WGS sequence"/>
</dbReference>
<gene>
    <name evidence="1" type="ORF">G7B40_026365</name>
</gene>
<accession>A0AAP5IAS7</accession>
<reference evidence="2" key="1">
    <citation type="journal article" date="2021" name="Science">
        <title>Hunting the eagle killer: A cyanobacterial neurotoxin causes vacuolar myelinopathy.</title>
        <authorList>
            <person name="Breinlinger S."/>
            <person name="Phillips T.J."/>
            <person name="Haram B.N."/>
            <person name="Mares J."/>
            <person name="Martinez Yerena J.A."/>
            <person name="Hrouzek P."/>
            <person name="Sobotka R."/>
            <person name="Henderson W.M."/>
            <person name="Schmieder P."/>
            <person name="Williams S.M."/>
            <person name="Lauderdale J.D."/>
            <person name="Wilde H.D."/>
            <person name="Gerrin W."/>
            <person name="Kust A."/>
            <person name="Washington J.W."/>
            <person name="Wagner C."/>
            <person name="Geier B."/>
            <person name="Liebeke M."/>
            <person name="Enke H."/>
            <person name="Niedermeyer T.H.J."/>
            <person name="Wilde S.B."/>
        </authorList>
    </citation>
    <scope>NUCLEOTIDE SEQUENCE [LARGE SCALE GENOMIC DNA]</scope>
    <source>
        <strain evidence="2">Thurmond2011</strain>
    </source>
</reference>
<keyword evidence="2" id="KW-1185">Reference proteome</keyword>
<organism evidence="1 2">
    <name type="scientific">Aetokthonos hydrillicola Thurmond2011</name>
    <dbReference type="NCBI Taxonomy" id="2712845"/>
    <lineage>
        <taxon>Bacteria</taxon>
        <taxon>Bacillati</taxon>
        <taxon>Cyanobacteriota</taxon>
        <taxon>Cyanophyceae</taxon>
        <taxon>Nostocales</taxon>
        <taxon>Hapalosiphonaceae</taxon>
        <taxon>Aetokthonos</taxon>
    </lineage>
</organism>
<name>A0AAP5IAS7_9CYAN</name>
<proteinExistence type="predicted"/>
<comment type="caution">
    <text evidence="1">The sequence shown here is derived from an EMBL/GenBank/DDBJ whole genome shotgun (WGS) entry which is preliminary data.</text>
</comment>
<protein>
    <submittedName>
        <fullName evidence="1">Uncharacterized protein</fullName>
    </submittedName>
</protein>